<dbReference type="Gene3D" id="1.50.10.20">
    <property type="match status" value="1"/>
</dbReference>
<proteinExistence type="predicted"/>
<sequence>QVLVKSGYNKVREVCEEPIEILVKYNTHPDGSIDTWIAFPKEKGSVEAKLNMQQVWGINPDTEVVANILYSLYLYDRKRFESQIRRGIEFIEKKQLPEGYWECTWYCGKYYGTWVCCRLINLLDNQSLSLKRGIAFVVKTQNADGGWGQNNKSNSLDTSFGILTISLSAKREKMRGHIIRALHFLQQHQQEESWEASGFIKVDPGKHFESLGSKNLPPVNIYKSRTITTAFCLKAMLVGLKSLNE</sequence>
<dbReference type="Pfam" id="PF13243">
    <property type="entry name" value="SQHop_cyclase_C"/>
    <property type="match status" value="1"/>
</dbReference>
<comment type="caution">
    <text evidence="2">The sequence shown here is derived from an EMBL/GenBank/DDBJ whole genome shotgun (WGS) entry which is preliminary data.</text>
</comment>
<protein>
    <recommendedName>
        <fullName evidence="1">Squalene cyclase C-terminal domain-containing protein</fullName>
    </recommendedName>
</protein>
<feature type="domain" description="Squalene cyclase C-terminal" evidence="1">
    <location>
        <begin position="60"/>
        <end position="195"/>
    </location>
</feature>
<feature type="non-terminal residue" evidence="2">
    <location>
        <position position="1"/>
    </location>
</feature>
<gene>
    <name evidence="2" type="ORF">S12H4_13676</name>
</gene>
<dbReference type="AlphaFoldDB" id="X1R8L1"/>
<dbReference type="InterPro" id="IPR008930">
    <property type="entry name" value="Terpenoid_cyclase/PrenylTrfase"/>
</dbReference>
<reference evidence="2" key="1">
    <citation type="journal article" date="2014" name="Front. Microbiol.">
        <title>High frequency of phylogenetically diverse reductive dehalogenase-homologous genes in deep subseafloor sedimentary metagenomes.</title>
        <authorList>
            <person name="Kawai M."/>
            <person name="Futagami T."/>
            <person name="Toyoda A."/>
            <person name="Takaki Y."/>
            <person name="Nishi S."/>
            <person name="Hori S."/>
            <person name="Arai W."/>
            <person name="Tsubouchi T."/>
            <person name="Morono Y."/>
            <person name="Uchiyama I."/>
            <person name="Ito T."/>
            <person name="Fujiyama A."/>
            <person name="Inagaki F."/>
            <person name="Takami H."/>
        </authorList>
    </citation>
    <scope>NUCLEOTIDE SEQUENCE</scope>
    <source>
        <strain evidence="2">Expedition CK06-06</strain>
    </source>
</reference>
<dbReference type="SUPFAM" id="SSF48239">
    <property type="entry name" value="Terpenoid cyclases/Protein prenyltransferases"/>
    <property type="match status" value="1"/>
</dbReference>
<dbReference type="InterPro" id="IPR032696">
    <property type="entry name" value="SQ_cyclase_C"/>
</dbReference>
<accession>X1R8L1</accession>
<organism evidence="2">
    <name type="scientific">marine sediment metagenome</name>
    <dbReference type="NCBI Taxonomy" id="412755"/>
    <lineage>
        <taxon>unclassified sequences</taxon>
        <taxon>metagenomes</taxon>
        <taxon>ecological metagenomes</taxon>
    </lineage>
</organism>
<name>X1R8L1_9ZZZZ</name>
<dbReference type="EMBL" id="BARW01006511">
    <property type="protein sequence ID" value="GAI76903.1"/>
    <property type="molecule type" value="Genomic_DNA"/>
</dbReference>
<evidence type="ECO:0000313" key="2">
    <source>
        <dbReference type="EMBL" id="GAI76903.1"/>
    </source>
</evidence>
<evidence type="ECO:0000259" key="1">
    <source>
        <dbReference type="Pfam" id="PF13243"/>
    </source>
</evidence>